<dbReference type="PANTHER" id="PTHR36304">
    <property type="entry name" value="DOMAIN GTPASE-ACTIVATING PROTEIN, PUTATIVE-RELATED-RELATED"/>
    <property type="match status" value="1"/>
</dbReference>
<dbReference type="InterPro" id="IPR025497">
    <property type="entry name" value="PatA-like_N"/>
</dbReference>
<organism evidence="2 3">
    <name type="scientific">Sorangium cellulosum</name>
    <name type="common">Polyangium cellulosum</name>
    <dbReference type="NCBI Taxonomy" id="56"/>
    <lineage>
        <taxon>Bacteria</taxon>
        <taxon>Pseudomonadati</taxon>
        <taxon>Myxococcota</taxon>
        <taxon>Polyangia</taxon>
        <taxon>Polyangiales</taxon>
        <taxon>Polyangiaceae</taxon>
        <taxon>Sorangium</taxon>
    </lineage>
</organism>
<evidence type="ECO:0000259" key="1">
    <source>
        <dbReference type="Pfam" id="PF14332"/>
    </source>
</evidence>
<dbReference type="SUPFAM" id="SSF160246">
    <property type="entry name" value="EspE N-terminal domain-like"/>
    <property type="match status" value="1"/>
</dbReference>
<name>A0A4P2QQZ8_SORCE</name>
<sequence>MTEEHRSLVRIDATGTAHPVDLDASKHLRARQGVFQLLPAPGHLVVMRHVGKEAPADAPKEAPADAPAAAPLRLAGQIMGPGALCDVVSLIGQAGWSGELVVIDGAESRSLFFEPGHAIAARSSAPGERIGEVLYRYGALSRPQVDATLAAAAPDVRFGETAVKLGFVPRERLYQLLSAQAEEIAYRVLLAGEGMFYFLAGFEEEQIPTRHSLPVHALLLEAVRRMDELRYFRERIPSDQHVPARVPDRGPPPEELRAVYDAVDGQRSVAEVARALGQGEFETTRALFQLAQSGRVVVRAPGPTGAAAGIALFNEAIASILSAVDGAQRGDEVRWQLAAFVAGAGIYDALFRGAGPAPDGTLEPARLLENATLIAGAEQAEAMLSQWLREYVSFAMFVAEPCLRLSPEGIPLSRRSDNQPPLSKRVAALVGPLAPR</sequence>
<reference evidence="2 3" key="1">
    <citation type="submission" date="2015-09" db="EMBL/GenBank/DDBJ databases">
        <title>Sorangium comparison.</title>
        <authorList>
            <person name="Zaburannyi N."/>
            <person name="Bunk B."/>
            <person name="Overmann J."/>
            <person name="Mueller R."/>
        </authorList>
    </citation>
    <scope>NUCLEOTIDE SEQUENCE [LARGE SCALE GENOMIC DNA]</scope>
    <source>
        <strain evidence="2 3">So ce836</strain>
    </source>
</reference>
<dbReference type="AlphaFoldDB" id="A0A4P2QQZ8"/>
<dbReference type="EMBL" id="CP012672">
    <property type="protein sequence ID" value="AUX32595.1"/>
    <property type="molecule type" value="Genomic_DNA"/>
</dbReference>
<evidence type="ECO:0000313" key="3">
    <source>
        <dbReference type="Proteomes" id="UP000295497"/>
    </source>
</evidence>
<gene>
    <name evidence="2" type="ORF">SOCE836_047380</name>
</gene>
<accession>A0A4P2QQZ8</accession>
<dbReference type="Proteomes" id="UP000295497">
    <property type="component" value="Chromosome"/>
</dbReference>
<feature type="domain" description="PatA-like N-terminal" evidence="1">
    <location>
        <begin position="84"/>
        <end position="229"/>
    </location>
</feature>
<evidence type="ECO:0000313" key="2">
    <source>
        <dbReference type="EMBL" id="AUX32595.1"/>
    </source>
</evidence>
<dbReference type="RefSeq" id="WP_129576161.1">
    <property type="nucleotide sequence ID" value="NZ_CP012672.1"/>
</dbReference>
<proteinExistence type="predicted"/>
<protein>
    <recommendedName>
        <fullName evidence="1">PatA-like N-terminal domain-containing protein</fullName>
    </recommendedName>
</protein>
<dbReference type="InterPro" id="IPR037257">
    <property type="entry name" value="T2SS_E_N_sf"/>
</dbReference>
<dbReference type="PANTHER" id="PTHR36304:SF4">
    <property type="entry name" value="DUF4388 DOMAIN-CONTAINING PROTEIN"/>
    <property type="match status" value="1"/>
</dbReference>
<dbReference type="Pfam" id="PF14332">
    <property type="entry name" value="DUF4388"/>
    <property type="match status" value="1"/>
</dbReference>